<dbReference type="PANTHER" id="PTHR43194:SF2">
    <property type="entry name" value="PEROXISOMAL MEMBRANE PROTEIN LPX1"/>
    <property type="match status" value="1"/>
</dbReference>
<dbReference type="InterPro" id="IPR050228">
    <property type="entry name" value="Carboxylesterase_BioH"/>
</dbReference>
<dbReference type="Pfam" id="PF12697">
    <property type="entry name" value="Abhydrolase_6"/>
    <property type="match status" value="1"/>
</dbReference>
<reference evidence="2 3" key="1">
    <citation type="submission" date="2011-12" db="EMBL/GenBank/DDBJ databases">
        <title>Complete sequence of Mycobacterium rhodesiae NBB3.</title>
        <authorList>
            <consortium name="US DOE Joint Genome Institute"/>
            <person name="Lucas S."/>
            <person name="Han J."/>
            <person name="Lapidus A."/>
            <person name="Cheng J.-F."/>
            <person name="Goodwin L."/>
            <person name="Pitluck S."/>
            <person name="Peters L."/>
            <person name="Mikhailova N."/>
            <person name="Gu W."/>
            <person name="Detter J.C."/>
            <person name="Han C."/>
            <person name="Tapia R."/>
            <person name="Land M."/>
            <person name="Hauser L."/>
            <person name="Kyrpides N."/>
            <person name="Ivanova N."/>
            <person name="Pagani I."/>
            <person name="Mattes T."/>
            <person name="Holmes A."/>
            <person name="Rutledge P."/>
            <person name="Paulsen I."/>
            <person name="Coleman N."/>
            <person name="Woyke T."/>
        </authorList>
    </citation>
    <scope>NUCLEOTIDE SEQUENCE [LARGE SCALE GENOMIC DNA]</scope>
    <source>
        <strain evidence="2 3">NBB3</strain>
    </source>
</reference>
<dbReference type="InterPro" id="IPR029058">
    <property type="entry name" value="AB_hydrolase_fold"/>
</dbReference>
<dbReference type="Proteomes" id="UP000005442">
    <property type="component" value="Chromosome"/>
</dbReference>
<name>G8RQ56_MYCRN</name>
<dbReference type="PATRIC" id="fig|710685.3.peg.4651"/>
<evidence type="ECO:0000313" key="2">
    <source>
        <dbReference type="EMBL" id="AEV75129.1"/>
    </source>
</evidence>
<dbReference type="EMBL" id="CP003169">
    <property type="protein sequence ID" value="AEV75129.1"/>
    <property type="molecule type" value="Genomic_DNA"/>
</dbReference>
<evidence type="ECO:0000313" key="3">
    <source>
        <dbReference type="Proteomes" id="UP000005442"/>
    </source>
</evidence>
<dbReference type="HOGENOM" id="CLU_051715_3_0_11"/>
<dbReference type="PANTHER" id="PTHR43194">
    <property type="entry name" value="HYDROLASE ALPHA/BETA FOLD FAMILY"/>
    <property type="match status" value="1"/>
</dbReference>
<dbReference type="eggNOG" id="COG2267">
    <property type="taxonomic scope" value="Bacteria"/>
</dbReference>
<evidence type="ECO:0000259" key="1">
    <source>
        <dbReference type="Pfam" id="PF12697"/>
    </source>
</evidence>
<dbReference type="STRING" id="710685.MycrhN_4643"/>
<dbReference type="Gene3D" id="3.40.50.1820">
    <property type="entry name" value="alpha/beta hydrolase"/>
    <property type="match status" value="1"/>
</dbReference>
<dbReference type="RefSeq" id="WP_014212874.1">
    <property type="nucleotide sequence ID" value="NC_016604.1"/>
</dbReference>
<protein>
    <submittedName>
        <fullName evidence="2">Lysophospholipase</fullName>
    </submittedName>
</protein>
<organism evidence="2 3">
    <name type="scientific">Mycolicibacterium rhodesiae (strain NBB3)</name>
    <name type="common">Mycobacterium rhodesiae</name>
    <dbReference type="NCBI Taxonomy" id="710685"/>
    <lineage>
        <taxon>Bacteria</taxon>
        <taxon>Bacillati</taxon>
        <taxon>Actinomycetota</taxon>
        <taxon>Actinomycetes</taxon>
        <taxon>Mycobacteriales</taxon>
        <taxon>Mycobacteriaceae</taxon>
        <taxon>Mycolicibacterium</taxon>
    </lineage>
</organism>
<accession>G8RQ56</accession>
<gene>
    <name evidence="2" type="ordered locus">MycrhN_4643</name>
</gene>
<dbReference type="GO" id="GO:0003824">
    <property type="term" value="F:catalytic activity"/>
    <property type="evidence" value="ECO:0007669"/>
    <property type="project" value="UniProtKB-ARBA"/>
</dbReference>
<feature type="domain" description="AB hydrolase-1" evidence="1">
    <location>
        <begin position="7"/>
        <end position="235"/>
    </location>
</feature>
<dbReference type="AlphaFoldDB" id="G8RQ56"/>
<dbReference type="OrthoDB" id="3810256at2"/>
<proteinExistence type="predicted"/>
<sequence>MSDDRHVVLIHGAWSRGDQLSDARRAFEARGYTVHTPTLRHHELPPAEGASKIASLSLMDYVDDLVALVESLDSPPLIVGHSLGAYIGQLLAARIAHVGLVAACPSSAGAAALTAPSLRITLGHFRQKRPWAMPVKLDWKVFRSAVAPTLPDDLARQIYADLVYESRRVLFWELAHPRLDRKKAAAVDFARITTPVLIIAGERDRIVPASHVRKVPSRFANARYVEIAGSDHMVLSGKALDVTMGHVDDWLADSGLSVAN</sequence>
<dbReference type="SUPFAM" id="SSF53474">
    <property type="entry name" value="alpha/beta-Hydrolases"/>
    <property type="match status" value="1"/>
</dbReference>
<dbReference type="InterPro" id="IPR000073">
    <property type="entry name" value="AB_hydrolase_1"/>
</dbReference>
<dbReference type="KEGG" id="mrh:MycrhN_4643"/>
<keyword evidence="3" id="KW-1185">Reference proteome</keyword>